<dbReference type="InterPro" id="IPR036653">
    <property type="entry name" value="CinA-like_C"/>
</dbReference>
<dbReference type="RefSeq" id="WP_004010757.1">
    <property type="nucleotide sequence ID" value="NZ_CAMYEK010000001.1"/>
</dbReference>
<feature type="domain" description="CinA C-terminal" evidence="1">
    <location>
        <begin position="9"/>
        <end position="159"/>
    </location>
</feature>
<dbReference type="Gene3D" id="3.90.950.20">
    <property type="entry name" value="CinA-like"/>
    <property type="match status" value="1"/>
</dbReference>
<dbReference type="Pfam" id="PF02464">
    <property type="entry name" value="CinA"/>
    <property type="match status" value="1"/>
</dbReference>
<organism evidence="2 3">
    <name type="scientific">Mobiluncus curtisii</name>
    <dbReference type="NCBI Taxonomy" id="2051"/>
    <lineage>
        <taxon>Bacteria</taxon>
        <taxon>Bacillati</taxon>
        <taxon>Actinomycetota</taxon>
        <taxon>Actinomycetes</taxon>
        <taxon>Actinomycetales</taxon>
        <taxon>Actinomycetaceae</taxon>
        <taxon>Mobiluncus</taxon>
    </lineage>
</organism>
<dbReference type="GeneID" id="55565657"/>
<dbReference type="InterPro" id="IPR008136">
    <property type="entry name" value="CinA_C"/>
</dbReference>
<dbReference type="AlphaFoldDB" id="A0A2X3ANZ5"/>
<evidence type="ECO:0000313" key="3">
    <source>
        <dbReference type="Proteomes" id="UP000250245"/>
    </source>
</evidence>
<reference evidence="2 3" key="1">
    <citation type="submission" date="2018-06" db="EMBL/GenBank/DDBJ databases">
        <authorList>
            <consortium name="Pathogen Informatics"/>
            <person name="Doyle S."/>
        </authorList>
    </citation>
    <scope>NUCLEOTIDE SEQUENCE [LARGE SCALE GENOMIC DNA]</scope>
    <source>
        <strain evidence="2 3">NCTC11820</strain>
    </source>
</reference>
<dbReference type="SUPFAM" id="SSF142433">
    <property type="entry name" value="CinA-like"/>
    <property type="match status" value="1"/>
</dbReference>
<proteinExistence type="predicted"/>
<gene>
    <name evidence="2" type="ORF">NCTC11820_01041</name>
</gene>
<evidence type="ECO:0000313" key="2">
    <source>
        <dbReference type="EMBL" id="SQB64689.1"/>
    </source>
</evidence>
<dbReference type="Proteomes" id="UP000250245">
    <property type="component" value="Unassembled WGS sequence"/>
</dbReference>
<evidence type="ECO:0000259" key="1">
    <source>
        <dbReference type="Pfam" id="PF02464"/>
    </source>
</evidence>
<protein>
    <submittedName>
        <fullName evidence="2">Competence damage-inducible protein A</fullName>
    </submittedName>
</protein>
<dbReference type="NCBIfam" id="TIGR00199">
    <property type="entry name" value="PncC_domain"/>
    <property type="match status" value="1"/>
</dbReference>
<name>A0A2X3ANZ5_9ACTO</name>
<sequence>MSEAVPVDDLATKALGKLTERGMSISCAESLTGGLLADAFVRIPGASQTFRGGVVTYTNEMKTAVLSVSSELLRTNTAYDPQVAQQMSTAVREMFHSDFALSTTGVAGPGPDEGVAPGKGFVSLTTPQGTEVQAIDQPGTRAEIRVAFVRAALELLVSYLG</sequence>
<dbReference type="OMA" id="FKFLNMD"/>
<dbReference type="EMBL" id="UASJ01000001">
    <property type="protein sequence ID" value="SQB64689.1"/>
    <property type="molecule type" value="Genomic_DNA"/>
</dbReference>
<accession>A0A2X3ANZ5</accession>